<dbReference type="PRINTS" id="PR00237">
    <property type="entry name" value="GPCRRHODOPSN"/>
</dbReference>
<dbReference type="EMBL" id="JAINUG010000014">
    <property type="protein sequence ID" value="KAJ8413853.1"/>
    <property type="molecule type" value="Genomic_DNA"/>
</dbReference>
<evidence type="ECO:0000256" key="4">
    <source>
        <dbReference type="ARBA" id="ARBA00022989"/>
    </source>
</evidence>
<evidence type="ECO:0000313" key="11">
    <source>
        <dbReference type="EMBL" id="KAJ8413853.1"/>
    </source>
</evidence>
<name>A0AAD7T4L8_9TELE</name>
<proteinExistence type="predicted"/>
<dbReference type="InterPro" id="IPR000276">
    <property type="entry name" value="GPCR_Rhodpsn"/>
</dbReference>
<keyword evidence="4 9" id="KW-1133">Transmembrane helix</keyword>
<evidence type="ECO:0000256" key="2">
    <source>
        <dbReference type="ARBA" id="ARBA00022475"/>
    </source>
</evidence>
<comment type="caution">
    <text evidence="11">The sequence shown here is derived from an EMBL/GenBank/DDBJ whole genome shotgun (WGS) entry which is preliminary data.</text>
</comment>
<keyword evidence="12" id="KW-1185">Reference proteome</keyword>
<sequence>MARPAGAGGVLLCLPGHQPSGQLHPVSQHSPGRVHEVYFIMNFVLLFLAFLVPFSIAAVCYYRLAGSLSRINTSSTKGHAIKAKSLRMVSICLLIFAVCFTPLNATRTVAVVLKKFYPEQCRLLLRVETAYYASWILACANCCFDPLLYIFGSPDFSKAVRHSLKRFGLQEARAEGEVDGHNLTTQAAHSTTLLDKETASTSSL</sequence>
<dbReference type="InterPro" id="IPR017452">
    <property type="entry name" value="GPCR_Rhodpsn_7TM"/>
</dbReference>
<evidence type="ECO:0000256" key="3">
    <source>
        <dbReference type="ARBA" id="ARBA00022692"/>
    </source>
</evidence>
<dbReference type="PANTHER" id="PTHR24231:SF35">
    <property type="entry name" value="P2Y PURINOCEPTOR 4-LIKE"/>
    <property type="match status" value="1"/>
</dbReference>
<protein>
    <recommendedName>
        <fullName evidence="10">G-protein coupled receptors family 1 profile domain-containing protein</fullName>
    </recommendedName>
</protein>
<dbReference type="AlphaFoldDB" id="A0AAD7T4L8"/>
<keyword evidence="8" id="KW-0807">Transducer</keyword>
<feature type="transmembrane region" description="Helical" evidence="9">
    <location>
        <begin position="132"/>
        <end position="151"/>
    </location>
</feature>
<dbReference type="Proteomes" id="UP001221898">
    <property type="component" value="Unassembled WGS sequence"/>
</dbReference>
<dbReference type="PANTHER" id="PTHR24231">
    <property type="entry name" value="PURINOCEPTOR-RELATED G-PROTEIN COUPLED RECEPTOR"/>
    <property type="match status" value="1"/>
</dbReference>
<dbReference type="SUPFAM" id="SSF81321">
    <property type="entry name" value="Family A G protein-coupled receptor-like"/>
    <property type="match status" value="1"/>
</dbReference>
<evidence type="ECO:0000256" key="8">
    <source>
        <dbReference type="ARBA" id="ARBA00023224"/>
    </source>
</evidence>
<accession>A0AAD7T4L8</accession>
<evidence type="ECO:0000313" key="12">
    <source>
        <dbReference type="Proteomes" id="UP001221898"/>
    </source>
</evidence>
<reference evidence="11" key="1">
    <citation type="journal article" date="2023" name="Science">
        <title>Genome structures resolve the early diversification of teleost fishes.</title>
        <authorList>
            <person name="Parey E."/>
            <person name="Louis A."/>
            <person name="Montfort J."/>
            <person name="Bouchez O."/>
            <person name="Roques C."/>
            <person name="Iampietro C."/>
            <person name="Lluch J."/>
            <person name="Castinel A."/>
            <person name="Donnadieu C."/>
            <person name="Desvignes T."/>
            <person name="Floi Bucao C."/>
            <person name="Jouanno E."/>
            <person name="Wen M."/>
            <person name="Mejri S."/>
            <person name="Dirks R."/>
            <person name="Jansen H."/>
            <person name="Henkel C."/>
            <person name="Chen W.J."/>
            <person name="Zahm M."/>
            <person name="Cabau C."/>
            <person name="Klopp C."/>
            <person name="Thompson A.W."/>
            <person name="Robinson-Rechavi M."/>
            <person name="Braasch I."/>
            <person name="Lecointre G."/>
            <person name="Bobe J."/>
            <person name="Postlethwait J.H."/>
            <person name="Berthelot C."/>
            <person name="Roest Crollius H."/>
            <person name="Guiguen Y."/>
        </authorList>
    </citation>
    <scope>NUCLEOTIDE SEQUENCE</scope>
    <source>
        <strain evidence="11">NC1722</strain>
    </source>
</reference>
<dbReference type="GO" id="GO:0004930">
    <property type="term" value="F:G protein-coupled receptor activity"/>
    <property type="evidence" value="ECO:0007669"/>
    <property type="project" value="UniProtKB-KW"/>
</dbReference>
<comment type="subcellular location">
    <subcellularLocation>
        <location evidence="1">Cell membrane</location>
        <topology evidence="1">Multi-pass membrane protein</topology>
    </subcellularLocation>
</comment>
<keyword evidence="3 9" id="KW-0812">Transmembrane</keyword>
<dbReference type="PROSITE" id="PS50262">
    <property type="entry name" value="G_PROTEIN_RECEP_F1_2"/>
    <property type="match status" value="1"/>
</dbReference>
<gene>
    <name evidence="11" type="ORF">AAFF_G00064510</name>
</gene>
<evidence type="ECO:0000256" key="6">
    <source>
        <dbReference type="ARBA" id="ARBA00023136"/>
    </source>
</evidence>
<evidence type="ECO:0000259" key="10">
    <source>
        <dbReference type="PROSITE" id="PS50262"/>
    </source>
</evidence>
<evidence type="ECO:0000256" key="9">
    <source>
        <dbReference type="SAM" id="Phobius"/>
    </source>
</evidence>
<evidence type="ECO:0000256" key="7">
    <source>
        <dbReference type="ARBA" id="ARBA00023170"/>
    </source>
</evidence>
<evidence type="ECO:0000256" key="5">
    <source>
        <dbReference type="ARBA" id="ARBA00023040"/>
    </source>
</evidence>
<dbReference type="Pfam" id="PF00001">
    <property type="entry name" value="7tm_1"/>
    <property type="match status" value="1"/>
</dbReference>
<dbReference type="Gene3D" id="1.20.1070.10">
    <property type="entry name" value="Rhodopsin 7-helix transmembrane proteins"/>
    <property type="match status" value="1"/>
</dbReference>
<keyword evidence="2" id="KW-1003">Cell membrane</keyword>
<feature type="transmembrane region" description="Helical" evidence="9">
    <location>
        <begin position="85"/>
        <end position="105"/>
    </location>
</feature>
<keyword evidence="5" id="KW-0297">G-protein coupled receptor</keyword>
<keyword evidence="6 9" id="KW-0472">Membrane</keyword>
<feature type="transmembrane region" description="Helical" evidence="9">
    <location>
        <begin position="39"/>
        <end position="64"/>
    </location>
</feature>
<feature type="domain" description="G-protein coupled receptors family 1 profile" evidence="10">
    <location>
        <begin position="1"/>
        <end position="149"/>
    </location>
</feature>
<keyword evidence="7" id="KW-0675">Receptor</keyword>
<evidence type="ECO:0000256" key="1">
    <source>
        <dbReference type="ARBA" id="ARBA00004651"/>
    </source>
</evidence>
<dbReference type="GO" id="GO:0005886">
    <property type="term" value="C:plasma membrane"/>
    <property type="evidence" value="ECO:0007669"/>
    <property type="project" value="UniProtKB-SubCell"/>
</dbReference>
<organism evidence="11 12">
    <name type="scientific">Aldrovandia affinis</name>
    <dbReference type="NCBI Taxonomy" id="143900"/>
    <lineage>
        <taxon>Eukaryota</taxon>
        <taxon>Metazoa</taxon>
        <taxon>Chordata</taxon>
        <taxon>Craniata</taxon>
        <taxon>Vertebrata</taxon>
        <taxon>Euteleostomi</taxon>
        <taxon>Actinopterygii</taxon>
        <taxon>Neopterygii</taxon>
        <taxon>Teleostei</taxon>
        <taxon>Notacanthiformes</taxon>
        <taxon>Halosauridae</taxon>
        <taxon>Aldrovandia</taxon>
    </lineage>
</organism>